<dbReference type="Gene3D" id="3.10.100.10">
    <property type="entry name" value="Mannose-Binding Protein A, subunit A"/>
    <property type="match status" value="1"/>
</dbReference>
<dbReference type="Pfam" id="PF00059">
    <property type="entry name" value="Lectin_C"/>
    <property type="match status" value="1"/>
</dbReference>
<evidence type="ECO:0000256" key="1">
    <source>
        <dbReference type="ARBA" id="ARBA00023157"/>
    </source>
</evidence>
<dbReference type="InterPro" id="IPR018378">
    <property type="entry name" value="C-type_lectin_CS"/>
</dbReference>
<proteinExistence type="predicted"/>
<dbReference type="EMBL" id="CAXKWB010006169">
    <property type="protein sequence ID" value="CAL4081804.1"/>
    <property type="molecule type" value="Genomic_DNA"/>
</dbReference>
<sequence length="198" mass="21535">MDLTTTKLWLFTQVLFILSILLEHSAAVKVCPPNPGLKMYGDYCFHTDNTNRTQGEAEAYCSGYGSTLPYPVGDLKKWQTDLSVAIPNGLGPWSGATLQSDGEWKWPNGTRVPDKAFYSGSPDPDDRSPSGNCTDIGDVSGLLFNHPCDGYRTVLCQVPSVNSCGCIGNGYLLVVSLLVIQLLAEHMPIFTMSSFLFG</sequence>
<dbReference type="PROSITE" id="PS50041">
    <property type="entry name" value="C_TYPE_LECTIN_2"/>
    <property type="match status" value="1"/>
</dbReference>
<evidence type="ECO:0000313" key="5">
    <source>
        <dbReference type="Proteomes" id="UP001497623"/>
    </source>
</evidence>
<protein>
    <recommendedName>
        <fullName evidence="3">C-type lectin domain-containing protein</fullName>
    </recommendedName>
</protein>
<dbReference type="InterPro" id="IPR016186">
    <property type="entry name" value="C-type_lectin-like/link_sf"/>
</dbReference>
<keyword evidence="2" id="KW-0732">Signal</keyword>
<feature type="domain" description="C-type lectin" evidence="3">
    <location>
        <begin position="40"/>
        <end position="157"/>
    </location>
</feature>
<feature type="chain" id="PRO_5043954484" description="C-type lectin domain-containing protein" evidence="2">
    <location>
        <begin position="28"/>
        <end position="198"/>
    </location>
</feature>
<reference evidence="4 5" key="1">
    <citation type="submission" date="2024-05" db="EMBL/GenBank/DDBJ databases">
        <authorList>
            <person name="Wallberg A."/>
        </authorList>
    </citation>
    <scope>NUCLEOTIDE SEQUENCE [LARGE SCALE GENOMIC DNA]</scope>
</reference>
<keyword evidence="5" id="KW-1185">Reference proteome</keyword>
<organism evidence="4 5">
    <name type="scientific">Meganyctiphanes norvegica</name>
    <name type="common">Northern krill</name>
    <name type="synonym">Thysanopoda norvegica</name>
    <dbReference type="NCBI Taxonomy" id="48144"/>
    <lineage>
        <taxon>Eukaryota</taxon>
        <taxon>Metazoa</taxon>
        <taxon>Ecdysozoa</taxon>
        <taxon>Arthropoda</taxon>
        <taxon>Crustacea</taxon>
        <taxon>Multicrustacea</taxon>
        <taxon>Malacostraca</taxon>
        <taxon>Eumalacostraca</taxon>
        <taxon>Eucarida</taxon>
        <taxon>Euphausiacea</taxon>
        <taxon>Euphausiidae</taxon>
        <taxon>Meganyctiphanes</taxon>
    </lineage>
</organism>
<accession>A0AAV2QDH9</accession>
<evidence type="ECO:0000259" key="3">
    <source>
        <dbReference type="PROSITE" id="PS50041"/>
    </source>
</evidence>
<comment type="caution">
    <text evidence="4">The sequence shown here is derived from an EMBL/GenBank/DDBJ whole genome shotgun (WGS) entry which is preliminary data.</text>
</comment>
<dbReference type="PROSITE" id="PS00615">
    <property type="entry name" value="C_TYPE_LECTIN_1"/>
    <property type="match status" value="1"/>
</dbReference>
<dbReference type="InterPro" id="IPR001304">
    <property type="entry name" value="C-type_lectin-like"/>
</dbReference>
<dbReference type="AlphaFoldDB" id="A0AAV2QDH9"/>
<dbReference type="CDD" id="cd00037">
    <property type="entry name" value="CLECT"/>
    <property type="match status" value="1"/>
</dbReference>
<evidence type="ECO:0000313" key="4">
    <source>
        <dbReference type="EMBL" id="CAL4081804.1"/>
    </source>
</evidence>
<gene>
    <name evidence="4" type="ORF">MNOR_LOCUS11634</name>
</gene>
<feature type="signal peptide" evidence="2">
    <location>
        <begin position="1"/>
        <end position="27"/>
    </location>
</feature>
<evidence type="ECO:0000256" key="2">
    <source>
        <dbReference type="SAM" id="SignalP"/>
    </source>
</evidence>
<keyword evidence="1" id="KW-1015">Disulfide bond</keyword>
<dbReference type="InterPro" id="IPR016187">
    <property type="entry name" value="CTDL_fold"/>
</dbReference>
<dbReference type="SUPFAM" id="SSF56436">
    <property type="entry name" value="C-type lectin-like"/>
    <property type="match status" value="1"/>
</dbReference>
<name>A0AAV2QDH9_MEGNR</name>
<dbReference type="Proteomes" id="UP001497623">
    <property type="component" value="Unassembled WGS sequence"/>
</dbReference>